<evidence type="ECO:0000313" key="6">
    <source>
        <dbReference type="EMBL" id="WNR45554.1"/>
    </source>
</evidence>
<proteinExistence type="predicted"/>
<evidence type="ECO:0000256" key="2">
    <source>
        <dbReference type="ARBA" id="ARBA00023125"/>
    </source>
</evidence>
<keyword evidence="1" id="KW-0805">Transcription regulation</keyword>
<feature type="transmembrane region" description="Helical" evidence="4">
    <location>
        <begin position="20"/>
        <end position="41"/>
    </location>
</feature>
<dbReference type="GO" id="GO:0003700">
    <property type="term" value="F:DNA-binding transcription factor activity"/>
    <property type="evidence" value="ECO:0007669"/>
    <property type="project" value="InterPro"/>
</dbReference>
<dbReference type="PANTHER" id="PTHR43280">
    <property type="entry name" value="ARAC-FAMILY TRANSCRIPTIONAL REGULATOR"/>
    <property type="match status" value="1"/>
</dbReference>
<dbReference type="EMBL" id="CP130319">
    <property type="protein sequence ID" value="WNR45554.1"/>
    <property type="molecule type" value="Genomic_DNA"/>
</dbReference>
<dbReference type="GO" id="GO:0043565">
    <property type="term" value="F:sequence-specific DNA binding"/>
    <property type="evidence" value="ECO:0007669"/>
    <property type="project" value="InterPro"/>
</dbReference>
<keyword evidence="4" id="KW-0812">Transmembrane</keyword>
<keyword evidence="3" id="KW-0804">Transcription</keyword>
<accession>A0AA96LQX3</accession>
<dbReference type="InterPro" id="IPR018062">
    <property type="entry name" value="HTH_AraC-typ_CS"/>
</dbReference>
<keyword evidence="7" id="KW-1185">Reference proteome</keyword>
<keyword evidence="4" id="KW-0472">Membrane</keyword>
<evidence type="ECO:0000259" key="5">
    <source>
        <dbReference type="PROSITE" id="PS01124"/>
    </source>
</evidence>
<dbReference type="RefSeq" id="WP_314802392.1">
    <property type="nucleotide sequence ID" value="NZ_CP130319.1"/>
</dbReference>
<name>A0AA96LQX3_9BACL</name>
<dbReference type="SUPFAM" id="SSF46689">
    <property type="entry name" value="Homeodomain-like"/>
    <property type="match status" value="1"/>
</dbReference>
<sequence length="773" mass="88764">MEQFVNKRNTWFYRLLLSYVPVFFVVSSLLIIGFFMLIVYLSKQEAKRANDVTVQTFMQSVDQSLKVIDSMLMQSSQSDRVLAQFVTDARFEESYFNHYQVIGKLNDWIDGYPLVDSAYAVRWSDGLVIMQTGSDHLERFPDRAYVMSFKTNTLPQGWSEARKDPMAGSDARGDIVSLVHQVPLQTSGLGIVVVNVRISELMRSIKDKHVLNVDTLCIRGRDGALLYASSDAGCLSASTPMPVSAAVSSYTGWHYMSAMPHSHLLSYASVFSYIWVIGSTIVTILGLVFFIYITKRNYKPIEAVLTQIRLHVHKKSQPIPEQLKDEFQWIESTFEGLLSELSDFQKQSERERIVRQKITLQLMLLGGLSGNSEHGVELDLLPQHGAKVIMIVEMDHYPKFLASYTSSDQFLLKYVLTKALQELAEHNQLEVWTEWMTSSRLALLLLGKNTAGIEAELSERIEWLANALQDWVVHHLPFTVTLGIGHEVFQVEQLPEAYGQAEEVLRYKWLLEQEKVLWGKRLKTQPGKELLDYQVIVQTMAESLRLGDERWETDYEQIFEEARQSLLSRDDMLRVLQYMLYALDKELSSLGYESMEDIIEQVLSKSRELIHHIETLKELKENLKSPLQELFQRIRELRVNQQHHKLIVKVKSFIEGHYSDPDFSLTTLSDEFGLTGNYLSKLFKSEFGDTFVNYLIKIRIQKAKELLLETNETIQTIGQRVGYVQTISFNRAFKKLVGRSPGEYRKLDNRADRSAFSAVDLEDTDPESSSGQD</sequence>
<dbReference type="InterPro" id="IPR018060">
    <property type="entry name" value="HTH_AraC"/>
</dbReference>
<reference evidence="6" key="1">
    <citation type="submission" date="2022-02" db="EMBL/GenBank/DDBJ databases">
        <title>Paenibacillus sp. MBLB1832 Whole Genome Shotgun Sequencing.</title>
        <authorList>
            <person name="Hwang C.Y."/>
            <person name="Cho E.-S."/>
            <person name="Seo M.-J."/>
        </authorList>
    </citation>
    <scope>NUCLEOTIDE SEQUENCE</scope>
    <source>
        <strain evidence="6">MBLB1832</strain>
    </source>
</reference>
<dbReference type="Pfam" id="PF12833">
    <property type="entry name" value="HTH_18"/>
    <property type="match status" value="1"/>
</dbReference>
<dbReference type="KEGG" id="proo:MJB10_05465"/>
<dbReference type="Proteomes" id="UP001304650">
    <property type="component" value="Chromosome"/>
</dbReference>
<keyword evidence="4" id="KW-1133">Transmembrane helix</keyword>
<feature type="domain" description="HTH araC/xylS-type" evidence="5">
    <location>
        <begin position="648"/>
        <end position="747"/>
    </location>
</feature>
<dbReference type="AlphaFoldDB" id="A0AA96LQX3"/>
<dbReference type="Gene3D" id="1.10.10.60">
    <property type="entry name" value="Homeodomain-like"/>
    <property type="match status" value="2"/>
</dbReference>
<dbReference type="PROSITE" id="PS01124">
    <property type="entry name" value="HTH_ARAC_FAMILY_2"/>
    <property type="match status" value="1"/>
</dbReference>
<organism evidence="6 7">
    <name type="scientific">Paenibacillus roseopurpureus</name>
    <dbReference type="NCBI Taxonomy" id="2918901"/>
    <lineage>
        <taxon>Bacteria</taxon>
        <taxon>Bacillati</taxon>
        <taxon>Bacillota</taxon>
        <taxon>Bacilli</taxon>
        <taxon>Bacillales</taxon>
        <taxon>Paenibacillaceae</taxon>
        <taxon>Paenibacillus</taxon>
    </lineage>
</organism>
<dbReference type="InterPro" id="IPR009057">
    <property type="entry name" value="Homeodomain-like_sf"/>
</dbReference>
<feature type="transmembrane region" description="Helical" evidence="4">
    <location>
        <begin position="264"/>
        <end position="293"/>
    </location>
</feature>
<keyword evidence="2" id="KW-0238">DNA-binding</keyword>
<protein>
    <submittedName>
        <fullName evidence="6">Helix-turn-helix domain-containing protein</fullName>
    </submittedName>
</protein>
<gene>
    <name evidence="6" type="ORF">MJB10_05465</name>
</gene>
<evidence type="ECO:0000256" key="3">
    <source>
        <dbReference type="ARBA" id="ARBA00023163"/>
    </source>
</evidence>
<evidence type="ECO:0000256" key="1">
    <source>
        <dbReference type="ARBA" id="ARBA00023015"/>
    </source>
</evidence>
<evidence type="ECO:0000256" key="4">
    <source>
        <dbReference type="SAM" id="Phobius"/>
    </source>
</evidence>
<dbReference type="PROSITE" id="PS00041">
    <property type="entry name" value="HTH_ARAC_FAMILY_1"/>
    <property type="match status" value="1"/>
</dbReference>
<dbReference type="PANTHER" id="PTHR43280:SF28">
    <property type="entry name" value="HTH-TYPE TRANSCRIPTIONAL ACTIVATOR RHAS"/>
    <property type="match status" value="1"/>
</dbReference>
<evidence type="ECO:0000313" key="7">
    <source>
        <dbReference type="Proteomes" id="UP001304650"/>
    </source>
</evidence>
<dbReference type="SMART" id="SM00342">
    <property type="entry name" value="HTH_ARAC"/>
    <property type="match status" value="1"/>
</dbReference>